<reference evidence="1" key="1">
    <citation type="journal article" date="2015" name="Proc. Natl. Acad. Sci. U.S.A.">
        <title>Networks of energetic and metabolic interactions define dynamics in microbial communities.</title>
        <authorList>
            <person name="Embree M."/>
            <person name="Liu J.K."/>
            <person name="Al-Bassam M.M."/>
            <person name="Zengler K."/>
        </authorList>
    </citation>
    <scope>NUCLEOTIDE SEQUENCE</scope>
</reference>
<accession>A0A0W8GA69</accession>
<sequence>MEDVSPILAVFLPGGPAPVKLAVRNDLIHHQSVGMEKGPKLAGHIGRTFAVPGHARENASPSFIGGGCGVGIH</sequence>
<proteinExistence type="predicted"/>
<organism evidence="1">
    <name type="scientific">hydrocarbon metagenome</name>
    <dbReference type="NCBI Taxonomy" id="938273"/>
    <lineage>
        <taxon>unclassified sequences</taxon>
        <taxon>metagenomes</taxon>
        <taxon>ecological metagenomes</taxon>
    </lineage>
</organism>
<dbReference type="AlphaFoldDB" id="A0A0W8GA69"/>
<comment type="caution">
    <text evidence="1">The sequence shown here is derived from an EMBL/GenBank/DDBJ whole genome shotgun (WGS) entry which is preliminary data.</text>
</comment>
<evidence type="ECO:0000313" key="1">
    <source>
        <dbReference type="EMBL" id="KUG29974.1"/>
    </source>
</evidence>
<protein>
    <submittedName>
        <fullName evidence="1">Uncharacterized protein</fullName>
    </submittedName>
</protein>
<dbReference type="EMBL" id="LNQE01000012">
    <property type="protein sequence ID" value="KUG29974.1"/>
    <property type="molecule type" value="Genomic_DNA"/>
</dbReference>
<name>A0A0W8GA69_9ZZZZ</name>
<gene>
    <name evidence="1" type="ORF">ASZ90_000115</name>
</gene>